<evidence type="ECO:0000313" key="13">
    <source>
        <dbReference type="EMBL" id="TCP12808.1"/>
    </source>
</evidence>
<keyword evidence="8 10" id="KW-0456">Lyase</keyword>
<comment type="pathway">
    <text evidence="2 10">Purine metabolism; 7-cyano-7-deazaguanine biosynthesis.</text>
</comment>
<evidence type="ECO:0000256" key="7">
    <source>
        <dbReference type="ARBA" id="ARBA00022833"/>
    </source>
</evidence>
<evidence type="ECO:0000256" key="11">
    <source>
        <dbReference type="PIRSR" id="PIRSR006113-1"/>
    </source>
</evidence>
<evidence type="ECO:0000256" key="4">
    <source>
        <dbReference type="ARBA" id="ARBA00018141"/>
    </source>
</evidence>
<comment type="cofactor">
    <cofactor evidence="10 12">
        <name>Zn(2+)</name>
        <dbReference type="ChEBI" id="CHEBI:29105"/>
    </cofactor>
    <text evidence="10 12">Binds 1 zinc ion per subunit.</text>
</comment>
<proteinExistence type="inferred from homology"/>
<name>A0A4V6NQ85_9PAST</name>
<dbReference type="InterPro" id="IPR038418">
    <property type="entry name" value="6-PTP_synth/QueD_sf"/>
</dbReference>
<dbReference type="UniPathway" id="UPA00391"/>
<dbReference type="RefSeq" id="WP_132023421.1">
    <property type="nucleotide sequence ID" value="NZ_CP016605.1"/>
</dbReference>
<dbReference type="AlphaFoldDB" id="A0A4V6NQ85"/>
<evidence type="ECO:0000256" key="3">
    <source>
        <dbReference type="ARBA" id="ARBA00008900"/>
    </source>
</evidence>
<dbReference type="Gene3D" id="3.30.479.10">
    <property type="entry name" value="6-pyruvoyl tetrahydropterin synthase/QueD"/>
    <property type="match status" value="1"/>
</dbReference>
<keyword evidence="6 10" id="KW-0671">Queuosine biosynthesis</keyword>
<evidence type="ECO:0000256" key="6">
    <source>
        <dbReference type="ARBA" id="ARBA00022785"/>
    </source>
</evidence>
<keyword evidence="5 10" id="KW-0479">Metal-binding</keyword>
<dbReference type="InterPro" id="IPR007115">
    <property type="entry name" value="6-PTP_synth/QueD"/>
</dbReference>
<evidence type="ECO:0000313" key="14">
    <source>
        <dbReference type="Proteomes" id="UP000294841"/>
    </source>
</evidence>
<feature type="active site" description="Charge relay system" evidence="11">
    <location>
        <position position="71"/>
    </location>
</feature>
<feature type="active site" description="Proton acceptor" evidence="11">
    <location>
        <position position="23"/>
    </location>
</feature>
<dbReference type="EMBL" id="SLXI01000003">
    <property type="protein sequence ID" value="TCP12808.1"/>
    <property type="molecule type" value="Genomic_DNA"/>
</dbReference>
<dbReference type="FunFam" id="3.30.479.10:FF:000011">
    <property type="entry name" value="6-carboxy-5,6,7,8-tetrahydropterin synthase"/>
    <property type="match status" value="1"/>
</dbReference>
<sequence>MFKIAKEFSFDMAHLLDGHDGKCKNLHGHTYKLQVEVSGQLHSNGAKRGMVMDYADLKSIVKTHILDKMDHAFLYDLHSEKECQIAELLQRFDSKTFGLATRTTAEEIAKYIFDTLTSLGLSVSLIRLWETPTSYCEYNGNE</sequence>
<dbReference type="PANTHER" id="PTHR12589:SF7">
    <property type="entry name" value="6-PYRUVOYL TETRAHYDROBIOPTERIN SYNTHASE"/>
    <property type="match status" value="1"/>
</dbReference>
<dbReference type="Pfam" id="PF01242">
    <property type="entry name" value="PTPS"/>
    <property type="match status" value="1"/>
</dbReference>
<evidence type="ECO:0000256" key="12">
    <source>
        <dbReference type="PIRSR" id="PIRSR006113-2"/>
    </source>
</evidence>
<comment type="catalytic activity">
    <reaction evidence="9 10">
        <text>7,8-dihydroneopterin 3'-triphosphate + H2O = 6-carboxy-5,6,7,8-tetrahydropterin + triphosphate + acetaldehyde + 2 H(+)</text>
        <dbReference type="Rhea" id="RHEA:27966"/>
        <dbReference type="ChEBI" id="CHEBI:15343"/>
        <dbReference type="ChEBI" id="CHEBI:15377"/>
        <dbReference type="ChEBI" id="CHEBI:15378"/>
        <dbReference type="ChEBI" id="CHEBI:18036"/>
        <dbReference type="ChEBI" id="CHEBI:58462"/>
        <dbReference type="ChEBI" id="CHEBI:61032"/>
        <dbReference type="EC" id="4.1.2.50"/>
    </reaction>
</comment>
<dbReference type="GO" id="GO:0046872">
    <property type="term" value="F:metal ion binding"/>
    <property type="evidence" value="ECO:0007669"/>
    <property type="project" value="UniProtKB-KW"/>
</dbReference>
<gene>
    <name evidence="13" type="ORF">EV697_103113</name>
</gene>
<dbReference type="GO" id="GO:0008616">
    <property type="term" value="P:tRNA queuosine(34) biosynthetic process"/>
    <property type="evidence" value="ECO:0007669"/>
    <property type="project" value="UniProtKB-KW"/>
</dbReference>
<reference evidence="13 14" key="1">
    <citation type="submission" date="2019-03" db="EMBL/GenBank/DDBJ databases">
        <title>Genomic Encyclopedia of Type Strains, Phase IV (KMG-IV): sequencing the most valuable type-strain genomes for metagenomic binning, comparative biology and taxonomic classification.</title>
        <authorList>
            <person name="Goeker M."/>
        </authorList>
    </citation>
    <scope>NUCLEOTIDE SEQUENCE [LARGE SCALE GENOMIC DNA]</scope>
    <source>
        <strain evidence="13 14">DSM 28231</strain>
    </source>
</reference>
<dbReference type="GO" id="GO:0070497">
    <property type="term" value="F:6-carboxytetrahydropterin synthase activity"/>
    <property type="evidence" value="ECO:0007669"/>
    <property type="project" value="UniProtKB-EC"/>
</dbReference>
<comment type="function">
    <text evidence="1">Catalyzes the conversion of 7,8-dihydroneopterin triphosphate (H2NTP) to 6-carboxy-5,6,7,8-tetrahydropterin (CPH4) and acetaldehyde.</text>
</comment>
<keyword evidence="7 10" id="KW-0862">Zinc</keyword>
<dbReference type="PANTHER" id="PTHR12589">
    <property type="entry name" value="PYRUVOYL TETRAHYDROBIOPTERIN SYNTHASE"/>
    <property type="match status" value="1"/>
</dbReference>
<comment type="similarity">
    <text evidence="3 10">Belongs to the PTPS family. QueD subfamily.</text>
</comment>
<evidence type="ECO:0000256" key="8">
    <source>
        <dbReference type="ARBA" id="ARBA00023239"/>
    </source>
</evidence>
<evidence type="ECO:0000256" key="10">
    <source>
        <dbReference type="PIRNR" id="PIRNR006113"/>
    </source>
</evidence>
<keyword evidence="14" id="KW-1185">Reference proteome</keyword>
<dbReference type="NCBIfam" id="TIGR03367">
    <property type="entry name" value="queuosine_QueD"/>
    <property type="match status" value="1"/>
</dbReference>
<evidence type="ECO:0000256" key="5">
    <source>
        <dbReference type="ARBA" id="ARBA00022723"/>
    </source>
</evidence>
<feature type="binding site" evidence="12">
    <location>
        <position position="27"/>
    </location>
    <ligand>
        <name>Zn(2+)</name>
        <dbReference type="ChEBI" id="CHEBI:29105"/>
    </ligand>
</feature>
<dbReference type="OrthoDB" id="9804698at2"/>
<evidence type="ECO:0000256" key="9">
    <source>
        <dbReference type="ARBA" id="ARBA00048807"/>
    </source>
</evidence>
<feature type="binding site" evidence="12">
    <location>
        <position position="14"/>
    </location>
    <ligand>
        <name>Zn(2+)</name>
        <dbReference type="ChEBI" id="CHEBI:29105"/>
    </ligand>
</feature>
<comment type="caution">
    <text evidence="13">The sequence shown here is derived from an EMBL/GenBank/DDBJ whole genome shotgun (WGS) entry which is preliminary data.</text>
</comment>
<evidence type="ECO:0000256" key="2">
    <source>
        <dbReference type="ARBA" id="ARBA00005061"/>
    </source>
</evidence>
<accession>A0A4V6NQ85</accession>
<organism evidence="13 14">
    <name type="scientific">Bisgaardia hudsonensis</name>
    <dbReference type="NCBI Taxonomy" id="109472"/>
    <lineage>
        <taxon>Bacteria</taxon>
        <taxon>Pseudomonadati</taxon>
        <taxon>Pseudomonadota</taxon>
        <taxon>Gammaproteobacteria</taxon>
        <taxon>Pasteurellales</taxon>
        <taxon>Pasteurellaceae</taxon>
        <taxon>Bisgaardia</taxon>
    </lineage>
</organism>
<dbReference type="Proteomes" id="UP000294841">
    <property type="component" value="Unassembled WGS sequence"/>
</dbReference>
<evidence type="ECO:0000256" key="1">
    <source>
        <dbReference type="ARBA" id="ARBA00002285"/>
    </source>
</evidence>
<dbReference type="SUPFAM" id="SSF55620">
    <property type="entry name" value="Tetrahydrobiopterin biosynthesis enzymes-like"/>
    <property type="match status" value="1"/>
</dbReference>
<dbReference type="EC" id="4.-.-.-" evidence="10"/>
<feature type="active site" description="Charge relay system" evidence="11">
    <location>
        <position position="130"/>
    </location>
</feature>
<dbReference type="PIRSF" id="PIRSF006113">
    <property type="entry name" value="PTP_synth"/>
    <property type="match status" value="1"/>
</dbReference>
<feature type="binding site" evidence="12">
    <location>
        <position position="29"/>
    </location>
    <ligand>
        <name>Zn(2+)</name>
        <dbReference type="ChEBI" id="CHEBI:29105"/>
    </ligand>
</feature>
<protein>
    <recommendedName>
        <fullName evidence="4 10">6-carboxy-5,6,7,8-tetrahydropterin synthase</fullName>
        <ecNumber evidence="10">4.-.-.-</ecNumber>
    </recommendedName>
</protein>